<reference evidence="2" key="1">
    <citation type="journal article" date="2014" name="Proc. Natl. Acad. Sci. U.S.A.">
        <title>Extensive sampling of basidiomycete genomes demonstrates inadequacy of the white-rot/brown-rot paradigm for wood decay fungi.</title>
        <authorList>
            <person name="Riley R."/>
            <person name="Salamov A.A."/>
            <person name="Brown D.W."/>
            <person name="Nagy L.G."/>
            <person name="Floudas D."/>
            <person name="Held B.W."/>
            <person name="Levasseur A."/>
            <person name="Lombard V."/>
            <person name="Morin E."/>
            <person name="Otillar R."/>
            <person name="Lindquist E.A."/>
            <person name="Sun H."/>
            <person name="LaButti K.M."/>
            <person name="Schmutz J."/>
            <person name="Jabbour D."/>
            <person name="Luo H."/>
            <person name="Baker S.E."/>
            <person name="Pisabarro A.G."/>
            <person name="Walton J.D."/>
            <person name="Blanchette R.A."/>
            <person name="Henrissat B."/>
            <person name="Martin F."/>
            <person name="Cullen D."/>
            <person name="Hibbett D.S."/>
            <person name="Grigoriev I.V."/>
        </authorList>
    </citation>
    <scope>NUCLEOTIDE SEQUENCE [LARGE SCALE GENOMIC DNA]</scope>
    <source>
        <strain evidence="2">FD-172 SS1</strain>
    </source>
</reference>
<dbReference type="HOGENOM" id="CLU_1562627_0_0_1"/>
<gene>
    <name evidence="1" type="ORF">BOTBODRAFT_248500</name>
</gene>
<dbReference type="Proteomes" id="UP000027195">
    <property type="component" value="Unassembled WGS sequence"/>
</dbReference>
<name>A0A067MY28_BOTB1</name>
<keyword evidence="2" id="KW-1185">Reference proteome</keyword>
<proteinExistence type="predicted"/>
<dbReference type="EMBL" id="KL198027">
    <property type="protein sequence ID" value="KDQ16426.1"/>
    <property type="molecule type" value="Genomic_DNA"/>
</dbReference>
<accession>A0A067MY28</accession>
<evidence type="ECO:0000313" key="2">
    <source>
        <dbReference type="Proteomes" id="UP000027195"/>
    </source>
</evidence>
<dbReference type="AlphaFoldDB" id="A0A067MY28"/>
<dbReference type="InParanoid" id="A0A067MY28"/>
<organism evidence="1 2">
    <name type="scientific">Botryobasidium botryosum (strain FD-172 SS1)</name>
    <dbReference type="NCBI Taxonomy" id="930990"/>
    <lineage>
        <taxon>Eukaryota</taxon>
        <taxon>Fungi</taxon>
        <taxon>Dikarya</taxon>
        <taxon>Basidiomycota</taxon>
        <taxon>Agaricomycotina</taxon>
        <taxon>Agaricomycetes</taxon>
        <taxon>Cantharellales</taxon>
        <taxon>Botryobasidiaceae</taxon>
        <taxon>Botryobasidium</taxon>
    </lineage>
</organism>
<sequence>MVTTISPRGWLSLSYTMLIHRTSPTSRLPGHPQPFLSHFCRASAKEAKNCYRETSPQSRLLPSTSALECSASDAASTIHTGLSQDRSRRCLFSRFLSSTGVAAGAGCPTNKCRPHAPNMWLFRLSLEGGPSASIYVTVVFGAMWITVGRALKWTFGGAEVCGIERELWTTF</sequence>
<evidence type="ECO:0000313" key="1">
    <source>
        <dbReference type="EMBL" id="KDQ16426.1"/>
    </source>
</evidence>
<protein>
    <submittedName>
        <fullName evidence="1">Uncharacterized protein</fullName>
    </submittedName>
</protein>